<evidence type="ECO:0000313" key="3">
    <source>
        <dbReference type="Proteomes" id="UP000828390"/>
    </source>
</evidence>
<dbReference type="EMBL" id="JAIWYP010000001">
    <property type="protein sequence ID" value="KAH3888225.1"/>
    <property type="molecule type" value="Genomic_DNA"/>
</dbReference>
<dbReference type="Proteomes" id="UP000828390">
    <property type="component" value="Unassembled WGS sequence"/>
</dbReference>
<keyword evidence="3" id="KW-1185">Reference proteome</keyword>
<evidence type="ECO:0000313" key="2">
    <source>
        <dbReference type="EMBL" id="KAH3888225.1"/>
    </source>
</evidence>
<feature type="compositionally biased region" description="Basic and acidic residues" evidence="1">
    <location>
        <begin position="1"/>
        <end position="11"/>
    </location>
</feature>
<comment type="caution">
    <text evidence="2">The sequence shown here is derived from an EMBL/GenBank/DDBJ whole genome shotgun (WGS) entry which is preliminary data.</text>
</comment>
<name>A0A9D4S2K1_DREPO</name>
<accession>A0A9D4S2K1</accession>
<organism evidence="2 3">
    <name type="scientific">Dreissena polymorpha</name>
    <name type="common">Zebra mussel</name>
    <name type="synonym">Mytilus polymorpha</name>
    <dbReference type="NCBI Taxonomy" id="45954"/>
    <lineage>
        <taxon>Eukaryota</taxon>
        <taxon>Metazoa</taxon>
        <taxon>Spiralia</taxon>
        <taxon>Lophotrochozoa</taxon>
        <taxon>Mollusca</taxon>
        <taxon>Bivalvia</taxon>
        <taxon>Autobranchia</taxon>
        <taxon>Heteroconchia</taxon>
        <taxon>Euheterodonta</taxon>
        <taxon>Imparidentia</taxon>
        <taxon>Neoheterodontei</taxon>
        <taxon>Myida</taxon>
        <taxon>Dreissenoidea</taxon>
        <taxon>Dreissenidae</taxon>
        <taxon>Dreissena</taxon>
    </lineage>
</organism>
<dbReference type="AlphaFoldDB" id="A0A9D4S2K1"/>
<reference evidence="2" key="2">
    <citation type="submission" date="2020-11" db="EMBL/GenBank/DDBJ databases">
        <authorList>
            <person name="McCartney M.A."/>
            <person name="Auch B."/>
            <person name="Kono T."/>
            <person name="Mallez S."/>
            <person name="Becker A."/>
            <person name="Gohl D.M."/>
            <person name="Silverstein K.A.T."/>
            <person name="Koren S."/>
            <person name="Bechman K.B."/>
            <person name="Herman A."/>
            <person name="Abrahante J.E."/>
            <person name="Garbe J."/>
        </authorList>
    </citation>
    <scope>NUCLEOTIDE SEQUENCE</scope>
    <source>
        <strain evidence="2">Duluth1</strain>
        <tissue evidence="2">Whole animal</tissue>
    </source>
</reference>
<proteinExistence type="predicted"/>
<protein>
    <submittedName>
        <fullName evidence="2">Uncharacterized protein</fullName>
    </submittedName>
</protein>
<gene>
    <name evidence="2" type="ORF">DPMN_012256</name>
</gene>
<feature type="region of interest" description="Disordered" evidence="1">
    <location>
        <begin position="1"/>
        <end position="23"/>
    </location>
</feature>
<reference evidence="2" key="1">
    <citation type="journal article" date="2019" name="bioRxiv">
        <title>The Genome of the Zebra Mussel, Dreissena polymorpha: A Resource for Invasive Species Research.</title>
        <authorList>
            <person name="McCartney M.A."/>
            <person name="Auch B."/>
            <person name="Kono T."/>
            <person name="Mallez S."/>
            <person name="Zhang Y."/>
            <person name="Obille A."/>
            <person name="Becker A."/>
            <person name="Abrahante J.E."/>
            <person name="Garbe J."/>
            <person name="Badalamenti J.P."/>
            <person name="Herman A."/>
            <person name="Mangelson H."/>
            <person name="Liachko I."/>
            <person name="Sullivan S."/>
            <person name="Sone E.D."/>
            <person name="Koren S."/>
            <person name="Silverstein K.A.T."/>
            <person name="Beckman K.B."/>
            <person name="Gohl D.M."/>
        </authorList>
    </citation>
    <scope>NUCLEOTIDE SEQUENCE</scope>
    <source>
        <strain evidence="2">Duluth1</strain>
        <tissue evidence="2">Whole animal</tissue>
    </source>
</reference>
<sequence>MANLWDKDKTQCDGCTEDNEETDDNERGCWLVVDEKGHCGTANACDYHIIDAHADVLGVVQCRNGHLTRLPSEETTEHLHKKVDLKLRIILIRLSCFRRNYQDLLTNMKLL</sequence>
<evidence type="ECO:0000256" key="1">
    <source>
        <dbReference type="SAM" id="MobiDB-lite"/>
    </source>
</evidence>